<organism evidence="1 2">
    <name type="scientific">Cetraspora pellucida</name>
    <dbReference type="NCBI Taxonomy" id="1433469"/>
    <lineage>
        <taxon>Eukaryota</taxon>
        <taxon>Fungi</taxon>
        <taxon>Fungi incertae sedis</taxon>
        <taxon>Mucoromycota</taxon>
        <taxon>Glomeromycotina</taxon>
        <taxon>Glomeromycetes</taxon>
        <taxon>Diversisporales</taxon>
        <taxon>Gigasporaceae</taxon>
        <taxon>Cetraspora</taxon>
    </lineage>
</organism>
<proteinExistence type="predicted"/>
<gene>
    <name evidence="1" type="ORF">CPELLU_LOCUS5062</name>
</gene>
<dbReference type="OrthoDB" id="2419632at2759"/>
<comment type="caution">
    <text evidence="1">The sequence shown here is derived from an EMBL/GenBank/DDBJ whole genome shotgun (WGS) entry which is preliminary data.</text>
</comment>
<name>A0A9N9B742_9GLOM</name>
<reference evidence="1" key="1">
    <citation type="submission" date="2021-06" db="EMBL/GenBank/DDBJ databases">
        <authorList>
            <person name="Kallberg Y."/>
            <person name="Tangrot J."/>
            <person name="Rosling A."/>
        </authorList>
    </citation>
    <scope>NUCLEOTIDE SEQUENCE</scope>
    <source>
        <strain evidence="1">FL966</strain>
    </source>
</reference>
<dbReference type="Proteomes" id="UP000789759">
    <property type="component" value="Unassembled WGS sequence"/>
</dbReference>
<dbReference type="AlphaFoldDB" id="A0A9N9B742"/>
<evidence type="ECO:0000313" key="2">
    <source>
        <dbReference type="Proteomes" id="UP000789759"/>
    </source>
</evidence>
<accession>A0A9N9B742</accession>
<protein>
    <submittedName>
        <fullName evidence="1">9995_t:CDS:1</fullName>
    </submittedName>
</protein>
<keyword evidence="2" id="KW-1185">Reference proteome</keyword>
<dbReference type="EMBL" id="CAJVQA010002807">
    <property type="protein sequence ID" value="CAG8557908.1"/>
    <property type="molecule type" value="Genomic_DNA"/>
</dbReference>
<evidence type="ECO:0000313" key="1">
    <source>
        <dbReference type="EMBL" id="CAG8557908.1"/>
    </source>
</evidence>
<sequence length="126" mass="14306">MTSGKNIYIADASGFMKSQSSNSLLKIFLKGFYSQNSTQKFSLPPFEKENVILATRKFRVVEYINEKNENLSTLKIIPSDLVHLDLEPNDLLRFLALISMIVLVQELPRIDGEDALMMVVVTDHID</sequence>